<name>A0ABU3PJ77_9BURK</name>
<dbReference type="PANTHER" id="PTHR38599:SF1">
    <property type="entry name" value="CUPIN DOMAIN PROTEIN (AFU_ORTHOLOGUE AFUA_3G13620)"/>
    <property type="match status" value="1"/>
</dbReference>
<feature type="signal peptide" evidence="1">
    <location>
        <begin position="1"/>
        <end position="27"/>
    </location>
</feature>
<feature type="chain" id="PRO_5047533827" evidence="1">
    <location>
        <begin position="28"/>
        <end position="133"/>
    </location>
</feature>
<dbReference type="InterPro" id="IPR014710">
    <property type="entry name" value="RmlC-like_jellyroll"/>
</dbReference>
<dbReference type="PANTHER" id="PTHR38599">
    <property type="entry name" value="CUPIN DOMAIN PROTEIN (AFU_ORTHOLOGUE AFUA_3G13620)"/>
    <property type="match status" value="1"/>
</dbReference>
<sequence length="133" mass="13463">MAQTRSYIKATLGLAALVAAGALLAQASGLTRTLVGRADVSVPGREAVVARVEVAPGAKAGRHTHPGDEISYVLEGEATLLIDGQAPRTVKAGESFVIPAGVIHDAHNDGAAPIKLVGVYVVEKGKPLASPAP</sequence>
<dbReference type="EMBL" id="JAVXZY010000013">
    <property type="protein sequence ID" value="MDT9002212.1"/>
    <property type="molecule type" value="Genomic_DNA"/>
</dbReference>
<dbReference type="InterPro" id="IPR011051">
    <property type="entry name" value="RmlC_Cupin_sf"/>
</dbReference>
<protein>
    <submittedName>
        <fullName evidence="3">Cupin domain-containing protein</fullName>
    </submittedName>
</protein>
<evidence type="ECO:0000256" key="1">
    <source>
        <dbReference type="SAM" id="SignalP"/>
    </source>
</evidence>
<dbReference type="Proteomes" id="UP001246372">
    <property type="component" value="Unassembled WGS sequence"/>
</dbReference>
<dbReference type="InterPro" id="IPR013096">
    <property type="entry name" value="Cupin_2"/>
</dbReference>
<comment type="caution">
    <text evidence="3">The sequence shown here is derived from an EMBL/GenBank/DDBJ whole genome shotgun (WGS) entry which is preliminary data.</text>
</comment>
<reference evidence="3" key="1">
    <citation type="submission" date="2023-09" db="EMBL/GenBank/DDBJ databases">
        <title>Paucibacter sp. APW11 Genome sequencing and assembly.</title>
        <authorList>
            <person name="Kim I."/>
        </authorList>
    </citation>
    <scope>NUCLEOTIDE SEQUENCE</scope>
    <source>
        <strain evidence="3">APW11</strain>
    </source>
</reference>
<dbReference type="CDD" id="cd02235">
    <property type="entry name" value="cupin_BLL4011-like"/>
    <property type="match status" value="1"/>
</dbReference>
<gene>
    <name evidence="3" type="ORF">RQP53_23230</name>
</gene>
<evidence type="ECO:0000313" key="4">
    <source>
        <dbReference type="Proteomes" id="UP001246372"/>
    </source>
</evidence>
<evidence type="ECO:0000313" key="3">
    <source>
        <dbReference type="EMBL" id="MDT9002212.1"/>
    </source>
</evidence>
<dbReference type="Gene3D" id="2.60.120.10">
    <property type="entry name" value="Jelly Rolls"/>
    <property type="match status" value="1"/>
</dbReference>
<organism evidence="3 4">
    <name type="scientific">Roseateles aquae</name>
    <dbReference type="NCBI Taxonomy" id="3077235"/>
    <lineage>
        <taxon>Bacteria</taxon>
        <taxon>Pseudomonadati</taxon>
        <taxon>Pseudomonadota</taxon>
        <taxon>Betaproteobacteria</taxon>
        <taxon>Burkholderiales</taxon>
        <taxon>Sphaerotilaceae</taxon>
        <taxon>Roseateles</taxon>
    </lineage>
</organism>
<keyword evidence="1" id="KW-0732">Signal</keyword>
<dbReference type="Pfam" id="PF07883">
    <property type="entry name" value="Cupin_2"/>
    <property type="match status" value="1"/>
</dbReference>
<dbReference type="RefSeq" id="WP_315653103.1">
    <property type="nucleotide sequence ID" value="NZ_JAVXZY010000013.1"/>
</dbReference>
<feature type="domain" description="Cupin type-2" evidence="2">
    <location>
        <begin position="51"/>
        <end position="119"/>
    </location>
</feature>
<evidence type="ECO:0000259" key="2">
    <source>
        <dbReference type="Pfam" id="PF07883"/>
    </source>
</evidence>
<keyword evidence="4" id="KW-1185">Reference proteome</keyword>
<proteinExistence type="predicted"/>
<accession>A0ABU3PJ77</accession>
<dbReference type="SUPFAM" id="SSF51182">
    <property type="entry name" value="RmlC-like cupins"/>
    <property type="match status" value="1"/>
</dbReference>